<keyword evidence="5" id="KW-1185">Reference proteome</keyword>
<dbReference type="SUPFAM" id="SSF82199">
    <property type="entry name" value="SET domain"/>
    <property type="match status" value="1"/>
</dbReference>
<dbReference type="InterPro" id="IPR011598">
    <property type="entry name" value="bHLH_dom"/>
</dbReference>
<evidence type="ECO:0000256" key="2">
    <source>
        <dbReference type="SAM" id="MobiDB-lite"/>
    </source>
</evidence>
<protein>
    <submittedName>
        <fullName evidence="4">SET domain containing protein</fullName>
    </submittedName>
</protein>
<feature type="compositionally biased region" description="Basic and acidic residues" evidence="2">
    <location>
        <begin position="69"/>
        <end position="80"/>
    </location>
</feature>
<organism evidence="4 5">
    <name type="scientific">Ceratobasidium theobromae</name>
    <dbReference type="NCBI Taxonomy" id="1582974"/>
    <lineage>
        <taxon>Eukaryota</taxon>
        <taxon>Fungi</taxon>
        <taxon>Dikarya</taxon>
        <taxon>Basidiomycota</taxon>
        <taxon>Agaricomycotina</taxon>
        <taxon>Agaricomycetes</taxon>
        <taxon>Cantharellales</taxon>
        <taxon>Ceratobasidiaceae</taxon>
        <taxon>Ceratobasidium</taxon>
    </lineage>
</organism>
<dbReference type="InterPro" id="IPR050869">
    <property type="entry name" value="H3K4_H4K5_MeTrfase"/>
</dbReference>
<dbReference type="EMBL" id="SSOP01000045">
    <property type="protein sequence ID" value="KAB5593110.1"/>
    <property type="molecule type" value="Genomic_DNA"/>
</dbReference>
<dbReference type="Pfam" id="PF00856">
    <property type="entry name" value="SET"/>
    <property type="match status" value="1"/>
</dbReference>
<dbReference type="GO" id="GO:0046983">
    <property type="term" value="F:protein dimerization activity"/>
    <property type="evidence" value="ECO:0007669"/>
    <property type="project" value="InterPro"/>
</dbReference>
<dbReference type="OrthoDB" id="5945798at2759"/>
<dbReference type="Gene3D" id="4.10.280.10">
    <property type="entry name" value="Helix-loop-helix DNA-binding domain"/>
    <property type="match status" value="1"/>
</dbReference>
<feature type="domain" description="BHLH" evidence="3">
    <location>
        <begin position="72"/>
        <end position="124"/>
    </location>
</feature>
<dbReference type="Proteomes" id="UP000383932">
    <property type="component" value="Unassembled WGS sequence"/>
</dbReference>
<evidence type="ECO:0000313" key="4">
    <source>
        <dbReference type="EMBL" id="KAB5593110.1"/>
    </source>
</evidence>
<comment type="caution">
    <text evidence="4">The sequence shown here is derived from an EMBL/GenBank/DDBJ whole genome shotgun (WGS) entry which is preliminary data.</text>
</comment>
<name>A0A5N5QMW3_9AGAM</name>
<dbReference type="Gene3D" id="2.170.270.10">
    <property type="entry name" value="SET domain"/>
    <property type="match status" value="1"/>
</dbReference>
<reference evidence="4 5" key="1">
    <citation type="journal article" date="2019" name="Fungal Biol. Biotechnol.">
        <title>Draft genome sequence of fastidious pathogen Ceratobasidium theobromae, which causes vascular-streak dieback in Theobroma cacao.</title>
        <authorList>
            <person name="Ali S.S."/>
            <person name="Asman A."/>
            <person name="Shao J."/>
            <person name="Firmansyah A.P."/>
            <person name="Susilo A.W."/>
            <person name="Rosmana A."/>
            <person name="McMahon P."/>
            <person name="Junaid M."/>
            <person name="Guest D."/>
            <person name="Kheng T.Y."/>
            <person name="Meinhardt L.W."/>
            <person name="Bailey B.A."/>
        </authorList>
    </citation>
    <scope>NUCLEOTIDE SEQUENCE [LARGE SCALE GENOMIC DNA]</scope>
    <source>
        <strain evidence="4 5">CT2</strain>
    </source>
</reference>
<dbReference type="AlphaFoldDB" id="A0A5N5QMW3"/>
<dbReference type="SMART" id="SM00353">
    <property type="entry name" value="HLH"/>
    <property type="match status" value="1"/>
</dbReference>
<dbReference type="InterPro" id="IPR046341">
    <property type="entry name" value="SET_dom_sf"/>
</dbReference>
<dbReference type="GO" id="GO:0005634">
    <property type="term" value="C:nucleus"/>
    <property type="evidence" value="ECO:0007669"/>
    <property type="project" value="TreeGrafter"/>
</dbReference>
<gene>
    <name evidence="4" type="ORF">CTheo_3412</name>
</gene>
<keyword evidence="1" id="KW-0175">Coiled coil</keyword>
<evidence type="ECO:0000256" key="1">
    <source>
        <dbReference type="SAM" id="Coils"/>
    </source>
</evidence>
<dbReference type="PANTHER" id="PTHR12197">
    <property type="entry name" value="HISTONE-LYSINE N-METHYLTRANSFERASE SMYD"/>
    <property type="match status" value="1"/>
</dbReference>
<dbReference type="InterPro" id="IPR036638">
    <property type="entry name" value="HLH_DNA-bd_sf"/>
</dbReference>
<accession>A0A5N5QMW3</accession>
<evidence type="ECO:0000259" key="3">
    <source>
        <dbReference type="PROSITE" id="PS50888"/>
    </source>
</evidence>
<feature type="coiled-coil region" evidence="1">
    <location>
        <begin position="128"/>
        <end position="155"/>
    </location>
</feature>
<proteinExistence type="predicted"/>
<evidence type="ECO:0000313" key="5">
    <source>
        <dbReference type="Proteomes" id="UP000383932"/>
    </source>
</evidence>
<dbReference type="Pfam" id="PF00010">
    <property type="entry name" value="HLH"/>
    <property type="match status" value="1"/>
</dbReference>
<dbReference type="CDD" id="cd20071">
    <property type="entry name" value="SET_SMYD"/>
    <property type="match status" value="1"/>
</dbReference>
<sequence length="894" mass="97089">MSFTTGSVSPTTPPIAIPDKGEWGDLAGSVLIAAAGSPASSEGSLPTPLSGSFQSAAGAVRRKPSRRANTAERRATHNAVERARRETLNSRFLDLAALLPNLVSVRRPSKSAIVNSSIALIHTQRRARATAGRELRNLKGEVDSLRRQLNEWRERACLPPVEEPMRNAEFLALIALEEEDAEEGEEERAAYAMMEMADDDDAFGPDDAIVDAPPQPVGPMHAPLRMLPAMHYPAMDSFDPADAEKLAAWNSHLYTALQWQAAQAQAHAHLFTPPGSAHGNPPPFSTALAFQHPADSTNHVSTQTGFDDLAAAAALQHARSAGLSSFAPPMRKLPQGHLAPPHIPPLDSCLNTDPVLLPPGAAAFARAPAPLVDPPTVVVPYFSLRSWSSELFSCVIPRPFLGARRAYDARELVCLSAAIGTDRQYRLAGCVTTASEAITAQRIHNSEDGLITMFGLAPIYREWRYHRDAKVAPNHNCGLDLRGTTVDGSQSALARGGEEIVGRWAQRSSRGALGSCGSFKPQGSALRRVSPSARRVAPMFRMRLLLVLRNNFFTKSRVSQGNAENTDVFLLSHLAAEHFYKFKTLEQIRASSPHPSVHTFWDLLESDQPHVGQGADVGFSSLAVLCAAAARFGNNNFVVHDARLGPYAHGVFPVASRSFNHSCRPNAVAMFEESKSGIHMVVKLVTSVVCGDEICISYTDPAARDCDRRDALLHAYGFVCRCPRCVCGASGTPLSPSDEHFLRNQMVAVVRARLRDPTSTLETVRDALAPMIPFTDALLGWLPRWTAEFSASSHNGPFDQALNDGNAILGVYLLVYPGSHPLLELHCLELCKVAWNMYLTSVKPGSTDPLDLKRNSGAYLRWAKRLADRNSEGLAESRRAISAEYSTLDQCLSC</sequence>
<dbReference type="InterPro" id="IPR001214">
    <property type="entry name" value="SET_dom"/>
</dbReference>
<dbReference type="PROSITE" id="PS50888">
    <property type="entry name" value="BHLH"/>
    <property type="match status" value="1"/>
</dbReference>
<dbReference type="PANTHER" id="PTHR12197:SF251">
    <property type="entry name" value="EG:BACR7C10.4 PROTEIN"/>
    <property type="match status" value="1"/>
</dbReference>
<dbReference type="SUPFAM" id="SSF47459">
    <property type="entry name" value="HLH, helix-loop-helix DNA-binding domain"/>
    <property type="match status" value="1"/>
</dbReference>
<feature type="region of interest" description="Disordered" evidence="2">
    <location>
        <begin position="37"/>
        <end position="80"/>
    </location>
</feature>